<comment type="caution">
    <text evidence="8">The sequence shown here is derived from an EMBL/GenBank/DDBJ whole genome shotgun (WGS) entry which is preliminary data.</text>
</comment>
<feature type="compositionally biased region" description="Basic and acidic residues" evidence="7">
    <location>
        <begin position="34"/>
        <end position="46"/>
    </location>
</feature>
<dbReference type="EMBL" id="JACIJI010000002">
    <property type="protein sequence ID" value="MBB5718515.1"/>
    <property type="molecule type" value="Genomic_DNA"/>
</dbReference>
<feature type="region of interest" description="Disordered" evidence="7">
    <location>
        <begin position="473"/>
        <end position="514"/>
    </location>
</feature>
<keyword evidence="3" id="KW-1003">Cell membrane</keyword>
<evidence type="ECO:0000256" key="4">
    <source>
        <dbReference type="ARBA" id="ARBA00022692"/>
    </source>
</evidence>
<dbReference type="InterPro" id="IPR051539">
    <property type="entry name" value="T4SS-coupling_protein"/>
</dbReference>
<evidence type="ECO:0000313" key="9">
    <source>
        <dbReference type="Proteomes" id="UP000554342"/>
    </source>
</evidence>
<dbReference type="GO" id="GO:0005886">
    <property type="term" value="C:plasma membrane"/>
    <property type="evidence" value="ECO:0007669"/>
    <property type="project" value="UniProtKB-SubCell"/>
</dbReference>
<gene>
    <name evidence="8" type="ORF">FHR23_001438</name>
</gene>
<dbReference type="PANTHER" id="PTHR37937">
    <property type="entry name" value="CONJUGATIVE TRANSFER: DNA TRANSPORT"/>
    <property type="match status" value="1"/>
</dbReference>
<accession>A0A840YY37</accession>
<comment type="subcellular location">
    <subcellularLocation>
        <location evidence="1">Cell membrane</location>
        <topology evidence="1">Multi-pass membrane protein</topology>
    </subcellularLocation>
</comment>
<comment type="similarity">
    <text evidence="2">Belongs to the VirD4/TraG family.</text>
</comment>
<dbReference type="PANTHER" id="PTHR37937:SF1">
    <property type="entry name" value="CONJUGATIVE TRANSFER: DNA TRANSPORT"/>
    <property type="match status" value="1"/>
</dbReference>
<reference evidence="8 9" key="1">
    <citation type="submission" date="2020-08" db="EMBL/GenBank/DDBJ databases">
        <title>Genomic Encyclopedia of Type Strains, Phase IV (KMG-IV): sequencing the most valuable type-strain genomes for metagenomic binning, comparative biology and taxonomic classification.</title>
        <authorList>
            <person name="Goeker M."/>
        </authorList>
    </citation>
    <scope>NUCLEOTIDE SEQUENCE [LARGE SCALE GENOMIC DNA]</scope>
    <source>
        <strain evidence="8 9">DSM 27203</strain>
    </source>
</reference>
<dbReference type="Gene3D" id="3.40.50.300">
    <property type="entry name" value="P-loop containing nucleotide triphosphate hydrolases"/>
    <property type="match status" value="1"/>
</dbReference>
<evidence type="ECO:0000256" key="3">
    <source>
        <dbReference type="ARBA" id="ARBA00022475"/>
    </source>
</evidence>
<feature type="compositionally biased region" description="Polar residues" evidence="7">
    <location>
        <begin position="540"/>
        <end position="576"/>
    </location>
</feature>
<dbReference type="CDD" id="cd01127">
    <property type="entry name" value="TrwB_TraG_TraD_VirD4"/>
    <property type="match status" value="2"/>
</dbReference>
<keyword evidence="5" id="KW-1133">Transmembrane helix</keyword>
<dbReference type="InterPro" id="IPR003688">
    <property type="entry name" value="TraG/VirD4"/>
</dbReference>
<dbReference type="InterPro" id="IPR027417">
    <property type="entry name" value="P-loop_NTPase"/>
</dbReference>
<feature type="compositionally biased region" description="Low complexity" evidence="7">
    <location>
        <begin position="476"/>
        <end position="509"/>
    </location>
</feature>
<dbReference type="SUPFAM" id="SSF52540">
    <property type="entry name" value="P-loop containing nucleoside triphosphate hydrolases"/>
    <property type="match status" value="1"/>
</dbReference>
<keyword evidence="9" id="KW-1185">Reference proteome</keyword>
<protein>
    <submittedName>
        <fullName evidence="8">Type IV secretion system protein VirD4</fullName>
    </submittedName>
</protein>
<feature type="region of interest" description="Disordered" evidence="7">
    <location>
        <begin position="34"/>
        <end position="57"/>
    </location>
</feature>
<dbReference type="Pfam" id="PF02534">
    <property type="entry name" value="T4SS-DNA_transf"/>
    <property type="match status" value="1"/>
</dbReference>
<evidence type="ECO:0000256" key="6">
    <source>
        <dbReference type="ARBA" id="ARBA00023136"/>
    </source>
</evidence>
<evidence type="ECO:0000256" key="2">
    <source>
        <dbReference type="ARBA" id="ARBA00008806"/>
    </source>
</evidence>
<feature type="region of interest" description="Disordered" evidence="7">
    <location>
        <begin position="540"/>
        <end position="579"/>
    </location>
</feature>
<dbReference type="RefSeq" id="WP_345575920.1">
    <property type="nucleotide sequence ID" value="NZ_BAABIF010000013.1"/>
</dbReference>
<organism evidence="8 9">
    <name type="scientific">Stakelama sediminis</name>
    <dbReference type="NCBI Taxonomy" id="463200"/>
    <lineage>
        <taxon>Bacteria</taxon>
        <taxon>Pseudomonadati</taxon>
        <taxon>Pseudomonadota</taxon>
        <taxon>Alphaproteobacteria</taxon>
        <taxon>Sphingomonadales</taxon>
        <taxon>Sphingomonadaceae</taxon>
        <taxon>Stakelama</taxon>
    </lineage>
</organism>
<dbReference type="AlphaFoldDB" id="A0A840YY37"/>
<evidence type="ECO:0000256" key="1">
    <source>
        <dbReference type="ARBA" id="ARBA00004651"/>
    </source>
</evidence>
<sequence>MEGYGLAKQGQRLANALTLPWHFHCTAHDWKSHEVKPHRGSMDTKPKIAATKPFPRGTNPLQAIEGQTGTSVWLQADQHYALGQLWLGRNSDGEAVGVDDNRHIVTVAGSRAGKGTSLIIPNLCLWPGSAVVIDPKGENAACTARYRATLPDHRVIVLDPFQESGVADELHGAYNPLDLIDAATDEAIDLSGALASAIVMRSNDKDAHWDESAKQLIEALLLHICEIEPCGERRSLARLYQLLMRGDAEFSAQIDEEAISAGEEPPQMNGFQALWLHMATSEAENQNVRDIIIGAAETIRAMGEAERGSVLSTARRNTRFLATPRIQKVLGSTSFALEDLKLHKGGVTLYLCLPARYLASHARFLRLIVNQLLFQMEAVGLATPACGHPVLFILDEFATLGHMEAIEKAAGLMAGYGIKLWPILQDLTQLKRHYRESWETFLGNAGTLTFFGNTDLTTLEWLTKRMGQTEITIVDTSTSRTHSQGTSTQSGTSTSAGATSQEGASEGASDMAPMSEMATVQGGRSIMDMFLRRASKTVATNWGRSSSQSTSETNGTSQTDSESNSTADGETTNRRTQAVPLMSAQEIASYFDRSEGRLIAFLGGYGPYAVSRTPYYEDAIFQGRYD</sequence>
<keyword evidence="4" id="KW-0812">Transmembrane</keyword>
<proteinExistence type="inferred from homology"/>
<evidence type="ECO:0000256" key="7">
    <source>
        <dbReference type="SAM" id="MobiDB-lite"/>
    </source>
</evidence>
<dbReference type="Proteomes" id="UP000554342">
    <property type="component" value="Unassembled WGS sequence"/>
</dbReference>
<evidence type="ECO:0000313" key="8">
    <source>
        <dbReference type="EMBL" id="MBB5718515.1"/>
    </source>
</evidence>
<evidence type="ECO:0000256" key="5">
    <source>
        <dbReference type="ARBA" id="ARBA00022989"/>
    </source>
</evidence>
<name>A0A840YY37_9SPHN</name>
<keyword evidence="6" id="KW-0472">Membrane</keyword>